<name>A0A3E4QVG1_9ACTN</name>
<dbReference type="Proteomes" id="UP000260943">
    <property type="component" value="Unassembled WGS sequence"/>
</dbReference>
<dbReference type="SMART" id="SM00858">
    <property type="entry name" value="SAF"/>
    <property type="match status" value="1"/>
</dbReference>
<dbReference type="CDD" id="cd11614">
    <property type="entry name" value="SAF_CpaB_FlgA_like"/>
    <property type="match status" value="1"/>
</dbReference>
<accession>A0A3E4QVG1</accession>
<feature type="signal peptide" evidence="1">
    <location>
        <begin position="1"/>
        <end position="30"/>
    </location>
</feature>
<proteinExistence type="predicted"/>
<dbReference type="NCBIfam" id="TIGR03177">
    <property type="entry name" value="pilus_cpaB"/>
    <property type="match status" value="1"/>
</dbReference>
<feature type="chain" id="PRO_5039298866" evidence="1">
    <location>
        <begin position="31"/>
        <end position="217"/>
    </location>
</feature>
<evidence type="ECO:0000259" key="2">
    <source>
        <dbReference type="SMART" id="SM00858"/>
    </source>
</evidence>
<dbReference type="AlphaFoldDB" id="A0A3E4QVG1"/>
<keyword evidence="1" id="KW-0732">Signal</keyword>
<reference evidence="3 4" key="1">
    <citation type="submission" date="2018-08" db="EMBL/GenBank/DDBJ databases">
        <title>A genome reference for cultivated species of the human gut microbiota.</title>
        <authorList>
            <person name="Zou Y."/>
            <person name="Xue W."/>
            <person name="Luo G."/>
        </authorList>
    </citation>
    <scope>NUCLEOTIDE SEQUENCE [LARGE SCALE GENOMIC DNA]</scope>
    <source>
        <strain evidence="3 4">TF08-14</strain>
    </source>
</reference>
<feature type="domain" description="SAF" evidence="2">
    <location>
        <begin position="48"/>
        <end position="110"/>
    </location>
</feature>
<comment type="caution">
    <text evidence="3">The sequence shown here is derived from an EMBL/GenBank/DDBJ whole genome shotgun (WGS) entry which is preliminary data.</text>
</comment>
<evidence type="ECO:0000256" key="1">
    <source>
        <dbReference type="SAM" id="SignalP"/>
    </source>
</evidence>
<gene>
    <name evidence="3" type="primary">cpaB</name>
    <name evidence="3" type="ORF">DXC81_03465</name>
</gene>
<dbReference type="Pfam" id="PF08666">
    <property type="entry name" value="SAF"/>
    <property type="match status" value="1"/>
</dbReference>
<protein>
    <submittedName>
        <fullName evidence="3">Flp pilus assembly protein CpaB</fullName>
    </submittedName>
</protein>
<evidence type="ECO:0000313" key="3">
    <source>
        <dbReference type="EMBL" id="RGL11185.1"/>
    </source>
</evidence>
<sequence>MKRRTRIALSVISGVAAAIAALLYASSVQAEAQKAQQDALARYGGEVVSVCVATRDIEPGDVVDESCVAMEEWLASLLPSSAVTSMDDVLGKTATSRIPNRAPLSAAYFKKDENAVEVPSGKVAVSVSSDPEHAVGGALVRNAVVDVYVSRDSIADRLVRARVLDTSSLANGGGDISWVTLAVDPASVKELLAATTQGAVTLVVPGDLEQDEQGGAA</sequence>
<dbReference type="InterPro" id="IPR017592">
    <property type="entry name" value="Pilus_assmbl_Flp-typ_CpaB"/>
</dbReference>
<dbReference type="EMBL" id="QSRJ01000003">
    <property type="protein sequence ID" value="RGL11185.1"/>
    <property type="molecule type" value="Genomic_DNA"/>
</dbReference>
<evidence type="ECO:0000313" key="4">
    <source>
        <dbReference type="Proteomes" id="UP000260943"/>
    </source>
</evidence>
<dbReference type="Gene3D" id="3.90.1210.10">
    <property type="entry name" value="Antifreeze-like/N-acetylneuraminic acid synthase C-terminal domain"/>
    <property type="match status" value="1"/>
</dbReference>
<organism evidence="3 4">
    <name type="scientific">Collinsella tanakaei</name>
    <dbReference type="NCBI Taxonomy" id="626935"/>
    <lineage>
        <taxon>Bacteria</taxon>
        <taxon>Bacillati</taxon>
        <taxon>Actinomycetota</taxon>
        <taxon>Coriobacteriia</taxon>
        <taxon>Coriobacteriales</taxon>
        <taxon>Coriobacteriaceae</taxon>
        <taxon>Collinsella</taxon>
    </lineage>
</organism>
<dbReference type="RefSeq" id="WP_117679195.1">
    <property type="nucleotide sequence ID" value="NZ_CAJJKC010000007.1"/>
</dbReference>
<dbReference type="InterPro" id="IPR013974">
    <property type="entry name" value="SAF"/>
</dbReference>